<proteinExistence type="predicted"/>
<dbReference type="RefSeq" id="WP_245700803.1">
    <property type="nucleotide sequence ID" value="NZ_FMYH01000001.1"/>
</dbReference>
<name>A0A1G6GPU8_9MICO</name>
<reference evidence="2 3" key="1">
    <citation type="submission" date="2016-09" db="EMBL/GenBank/DDBJ databases">
        <authorList>
            <person name="Capua I."/>
            <person name="De Benedictis P."/>
            <person name="Joannis T."/>
            <person name="Lombin L.H."/>
            <person name="Cattoli G."/>
        </authorList>
    </citation>
    <scope>NUCLEOTIDE SEQUENCE [LARGE SCALE GENOMIC DNA]</scope>
    <source>
        <strain evidence="2 3">ISLP-3</strain>
    </source>
</reference>
<dbReference type="InterPro" id="IPR000182">
    <property type="entry name" value="GNAT_dom"/>
</dbReference>
<accession>A0A1G6GPU8</accession>
<dbReference type="Pfam" id="PF00583">
    <property type="entry name" value="Acetyltransf_1"/>
    <property type="match status" value="1"/>
</dbReference>
<dbReference type="SUPFAM" id="SSF55729">
    <property type="entry name" value="Acyl-CoA N-acyltransferases (Nat)"/>
    <property type="match status" value="2"/>
</dbReference>
<dbReference type="AlphaFoldDB" id="A0A1G6GPU8"/>
<gene>
    <name evidence="2" type="ORF">SAMN05216410_0355</name>
</gene>
<sequence length="349" mass="37853">MRGASRLSTEIERLTWGHADLAYPADMLLGVLRNQAHTTRVPMVATVSPAPAQPDADAVRGVVQVNLDRAGNTHLAAVSVSVDPAYRRQGIGSALLVAAEEAAAERGRTTVILDSAHNREVSADDPRALVPPTGSGRISPDDPAAIFALSHGYTLEQGERYSILHLPLEDPELVDRLHAEAAAAAGDAYRILTWTDRCPDELVDQYAALATRMSTAIPVAGLDVVEDPWDAARVRDHERTLAETGRGYVLCAAEHVATGELVAYTEIVVAVDYPEMTFQDDTLVLTGHRGHRLGMLLKTANLNSLLRLRPGTRRIHTWNAEENEHMLAINVALGFRPTGVVGLWQKKLD</sequence>
<dbReference type="GO" id="GO:0016747">
    <property type="term" value="F:acyltransferase activity, transferring groups other than amino-acyl groups"/>
    <property type="evidence" value="ECO:0007669"/>
    <property type="project" value="InterPro"/>
</dbReference>
<dbReference type="PROSITE" id="PS51186">
    <property type="entry name" value="GNAT"/>
    <property type="match status" value="1"/>
</dbReference>
<evidence type="ECO:0000313" key="3">
    <source>
        <dbReference type="Proteomes" id="UP000199039"/>
    </source>
</evidence>
<organism evidence="2 3">
    <name type="scientific">Sanguibacter gelidistatuariae</name>
    <dbReference type="NCBI Taxonomy" id="1814289"/>
    <lineage>
        <taxon>Bacteria</taxon>
        <taxon>Bacillati</taxon>
        <taxon>Actinomycetota</taxon>
        <taxon>Actinomycetes</taxon>
        <taxon>Micrococcales</taxon>
        <taxon>Sanguibacteraceae</taxon>
        <taxon>Sanguibacter</taxon>
    </lineage>
</organism>
<dbReference type="CDD" id="cd04301">
    <property type="entry name" value="NAT_SF"/>
    <property type="match status" value="1"/>
</dbReference>
<dbReference type="Gene3D" id="3.40.630.30">
    <property type="match status" value="1"/>
</dbReference>
<protein>
    <submittedName>
        <fullName evidence="2">Acetyltransferase (GNAT) family protein</fullName>
    </submittedName>
</protein>
<evidence type="ECO:0000259" key="1">
    <source>
        <dbReference type="PROSITE" id="PS51186"/>
    </source>
</evidence>
<evidence type="ECO:0000313" key="2">
    <source>
        <dbReference type="EMBL" id="SDB83971.1"/>
    </source>
</evidence>
<keyword evidence="2" id="KW-0808">Transferase</keyword>
<dbReference type="STRING" id="1814289.SAMN05216410_0355"/>
<dbReference type="EMBL" id="FMYH01000001">
    <property type="protein sequence ID" value="SDB83971.1"/>
    <property type="molecule type" value="Genomic_DNA"/>
</dbReference>
<feature type="domain" description="N-acetyltransferase" evidence="1">
    <location>
        <begin position="9"/>
        <end position="169"/>
    </location>
</feature>
<dbReference type="InterPro" id="IPR016181">
    <property type="entry name" value="Acyl_CoA_acyltransferase"/>
</dbReference>
<dbReference type="Proteomes" id="UP000199039">
    <property type="component" value="Unassembled WGS sequence"/>
</dbReference>
<keyword evidence="3" id="KW-1185">Reference proteome</keyword>